<protein>
    <submittedName>
        <fullName evidence="4">Prolyl 4-Hydroxylase alpha-subunit, region</fullName>
    </submittedName>
</protein>
<evidence type="ECO:0000259" key="3">
    <source>
        <dbReference type="Pfam" id="PF08336"/>
    </source>
</evidence>
<sequence length="125" mass="14247">MLASLGLLALLCASANADLFTSMAEMQSLIDSEQAIPTMLYKYIEAEQERLTQLKELAKQYQKKNEKALSVGVDDISNPVNAFLLIKKKIFDWKGLQYKMRSNKADSFIDRMNDVNYGIRYPTEV</sequence>
<dbReference type="OrthoDB" id="5866084at2759"/>
<feature type="signal peptide" evidence="2">
    <location>
        <begin position="1"/>
        <end position="17"/>
    </location>
</feature>
<feature type="chain" id="PRO_5002061849" evidence="2">
    <location>
        <begin position="18"/>
        <end position="125"/>
    </location>
</feature>
<keyword evidence="5" id="KW-1185">Reference proteome</keyword>
<dbReference type="Proteomes" id="UP000053660">
    <property type="component" value="Unassembled WGS sequence"/>
</dbReference>
<proteinExistence type="predicted"/>
<dbReference type="InterPro" id="IPR013547">
    <property type="entry name" value="P4H_N"/>
</dbReference>
<organism evidence="4 5">
    <name type="scientific">Oesophagostomum dentatum</name>
    <name type="common">Nodular worm</name>
    <dbReference type="NCBI Taxonomy" id="61180"/>
    <lineage>
        <taxon>Eukaryota</taxon>
        <taxon>Metazoa</taxon>
        <taxon>Ecdysozoa</taxon>
        <taxon>Nematoda</taxon>
        <taxon>Chromadorea</taxon>
        <taxon>Rhabditida</taxon>
        <taxon>Rhabditina</taxon>
        <taxon>Rhabditomorpha</taxon>
        <taxon>Strongyloidea</taxon>
        <taxon>Strongylidae</taxon>
        <taxon>Oesophagostomum</taxon>
    </lineage>
</organism>
<keyword evidence="1" id="KW-0175">Coiled coil</keyword>
<dbReference type="GO" id="GO:0005783">
    <property type="term" value="C:endoplasmic reticulum"/>
    <property type="evidence" value="ECO:0007669"/>
    <property type="project" value="InterPro"/>
</dbReference>
<accession>A0A0B1TJ40</accession>
<feature type="domain" description="Prolyl 4-hydroxylase N-terminal" evidence="3">
    <location>
        <begin position="22"/>
        <end position="123"/>
    </location>
</feature>
<gene>
    <name evidence="4" type="ORF">OESDEN_04208</name>
</gene>
<feature type="coiled-coil region" evidence="1">
    <location>
        <begin position="44"/>
        <end position="71"/>
    </location>
</feature>
<reference evidence="4 5" key="1">
    <citation type="submission" date="2014-03" db="EMBL/GenBank/DDBJ databases">
        <title>Draft genome of the hookworm Oesophagostomum dentatum.</title>
        <authorList>
            <person name="Mitreva M."/>
        </authorList>
    </citation>
    <scope>NUCLEOTIDE SEQUENCE [LARGE SCALE GENOMIC DNA]</scope>
    <source>
        <strain evidence="4 5">OD-Hann</strain>
    </source>
</reference>
<keyword evidence="2" id="KW-0732">Signal</keyword>
<evidence type="ECO:0000256" key="1">
    <source>
        <dbReference type="SAM" id="Coils"/>
    </source>
</evidence>
<dbReference type="EMBL" id="KN549833">
    <property type="protein sequence ID" value="KHJ95837.1"/>
    <property type="molecule type" value="Genomic_DNA"/>
</dbReference>
<dbReference type="Pfam" id="PF08336">
    <property type="entry name" value="P4Ha_N"/>
    <property type="match status" value="1"/>
</dbReference>
<dbReference type="GO" id="GO:0004656">
    <property type="term" value="F:procollagen-proline 4-dioxygenase activity"/>
    <property type="evidence" value="ECO:0007669"/>
    <property type="project" value="InterPro"/>
</dbReference>
<dbReference type="Gene3D" id="6.10.140.1460">
    <property type="match status" value="1"/>
</dbReference>
<name>A0A0B1TJ40_OESDE</name>
<evidence type="ECO:0000313" key="4">
    <source>
        <dbReference type="EMBL" id="KHJ95837.1"/>
    </source>
</evidence>
<evidence type="ECO:0000313" key="5">
    <source>
        <dbReference type="Proteomes" id="UP000053660"/>
    </source>
</evidence>
<dbReference type="AlphaFoldDB" id="A0A0B1TJ40"/>
<evidence type="ECO:0000256" key="2">
    <source>
        <dbReference type="SAM" id="SignalP"/>
    </source>
</evidence>